<dbReference type="SUPFAM" id="SSF46785">
    <property type="entry name" value="Winged helix' DNA-binding domain"/>
    <property type="match status" value="1"/>
</dbReference>
<dbReference type="InterPro" id="IPR011991">
    <property type="entry name" value="ArsR-like_HTH"/>
</dbReference>
<sequence>MPDQTDRLERLVAAEGGAESVTDRIQRLDDLEDALPPVEAHVELLSVLASETRYRIVQLLDATEDDLAVAELDAILGASESAISHALGRLVDQDLVERRRSGKWVYYDTTPRAEEILAALAGVGEE</sequence>
<evidence type="ECO:0000256" key="1">
    <source>
        <dbReference type="ARBA" id="ARBA00023015"/>
    </source>
</evidence>
<dbReference type="NCBIfam" id="NF033788">
    <property type="entry name" value="HTH_metalloreg"/>
    <property type="match status" value="1"/>
</dbReference>
<dbReference type="Gene3D" id="1.10.10.10">
    <property type="entry name" value="Winged helix-like DNA-binding domain superfamily/Winged helix DNA-binding domain"/>
    <property type="match status" value="1"/>
</dbReference>
<keyword evidence="6" id="KW-1185">Reference proteome</keyword>
<dbReference type="SMART" id="SM00418">
    <property type="entry name" value="HTH_ARSR"/>
    <property type="match status" value="1"/>
</dbReference>
<dbReference type="EMBL" id="JBHTAR010000011">
    <property type="protein sequence ID" value="MFC7201750.1"/>
    <property type="molecule type" value="Genomic_DNA"/>
</dbReference>
<dbReference type="GO" id="GO:0003677">
    <property type="term" value="F:DNA binding"/>
    <property type="evidence" value="ECO:0007669"/>
    <property type="project" value="UniProtKB-KW"/>
</dbReference>
<dbReference type="PANTHER" id="PTHR43132:SF2">
    <property type="entry name" value="ARSENICAL RESISTANCE OPERON REPRESSOR ARSR-RELATED"/>
    <property type="match status" value="1"/>
</dbReference>
<dbReference type="PRINTS" id="PR00778">
    <property type="entry name" value="HTHARSR"/>
</dbReference>
<dbReference type="PANTHER" id="PTHR43132">
    <property type="entry name" value="ARSENICAL RESISTANCE OPERON REPRESSOR ARSR-RELATED"/>
    <property type="match status" value="1"/>
</dbReference>
<evidence type="ECO:0000313" key="6">
    <source>
        <dbReference type="Proteomes" id="UP001596447"/>
    </source>
</evidence>
<dbReference type="InterPro" id="IPR036390">
    <property type="entry name" value="WH_DNA-bd_sf"/>
</dbReference>
<name>A0ABD5Z927_9EURY</name>
<organism evidence="5 6">
    <name type="scientific">Halospeciosus flavus</name>
    <dbReference type="NCBI Taxonomy" id="3032283"/>
    <lineage>
        <taxon>Archaea</taxon>
        <taxon>Methanobacteriati</taxon>
        <taxon>Methanobacteriota</taxon>
        <taxon>Stenosarchaea group</taxon>
        <taxon>Halobacteria</taxon>
        <taxon>Halobacteriales</taxon>
        <taxon>Halobacteriaceae</taxon>
        <taxon>Halospeciosus</taxon>
    </lineage>
</organism>
<evidence type="ECO:0000256" key="3">
    <source>
        <dbReference type="ARBA" id="ARBA00023163"/>
    </source>
</evidence>
<gene>
    <name evidence="5" type="ORF">ACFQJ9_20465</name>
</gene>
<proteinExistence type="predicted"/>
<dbReference type="RefSeq" id="WP_279528486.1">
    <property type="nucleotide sequence ID" value="NZ_CP122312.1"/>
</dbReference>
<dbReference type="InterPro" id="IPR036388">
    <property type="entry name" value="WH-like_DNA-bd_sf"/>
</dbReference>
<reference evidence="5 6" key="1">
    <citation type="journal article" date="2019" name="Int. J. Syst. Evol. Microbiol.">
        <title>The Global Catalogue of Microorganisms (GCM) 10K type strain sequencing project: providing services to taxonomists for standard genome sequencing and annotation.</title>
        <authorList>
            <consortium name="The Broad Institute Genomics Platform"/>
            <consortium name="The Broad Institute Genome Sequencing Center for Infectious Disease"/>
            <person name="Wu L."/>
            <person name="Ma J."/>
        </authorList>
    </citation>
    <scope>NUCLEOTIDE SEQUENCE [LARGE SCALE GENOMIC DNA]</scope>
    <source>
        <strain evidence="5 6">XZGYJ-43</strain>
    </source>
</reference>
<keyword evidence="3" id="KW-0804">Transcription</keyword>
<evidence type="ECO:0000259" key="4">
    <source>
        <dbReference type="PROSITE" id="PS50987"/>
    </source>
</evidence>
<comment type="caution">
    <text evidence="5">The sequence shown here is derived from an EMBL/GenBank/DDBJ whole genome shotgun (WGS) entry which is preliminary data.</text>
</comment>
<dbReference type="Proteomes" id="UP001596447">
    <property type="component" value="Unassembled WGS sequence"/>
</dbReference>
<keyword evidence="2" id="KW-0238">DNA-binding</keyword>
<evidence type="ECO:0000313" key="5">
    <source>
        <dbReference type="EMBL" id="MFC7201750.1"/>
    </source>
</evidence>
<keyword evidence="1" id="KW-0805">Transcription regulation</keyword>
<dbReference type="InterPro" id="IPR001845">
    <property type="entry name" value="HTH_ArsR_DNA-bd_dom"/>
</dbReference>
<feature type="domain" description="HTH arsR-type" evidence="4">
    <location>
        <begin position="31"/>
        <end position="126"/>
    </location>
</feature>
<dbReference type="Pfam" id="PF12840">
    <property type="entry name" value="HTH_20"/>
    <property type="match status" value="1"/>
</dbReference>
<protein>
    <submittedName>
        <fullName evidence="5">ArsR/SmtB family transcription factor</fullName>
    </submittedName>
</protein>
<dbReference type="InterPro" id="IPR051011">
    <property type="entry name" value="Metal_resp_trans_reg"/>
</dbReference>
<accession>A0ABD5Z927</accession>
<evidence type="ECO:0000256" key="2">
    <source>
        <dbReference type="ARBA" id="ARBA00023125"/>
    </source>
</evidence>
<dbReference type="CDD" id="cd00090">
    <property type="entry name" value="HTH_ARSR"/>
    <property type="match status" value="1"/>
</dbReference>
<dbReference type="PROSITE" id="PS50987">
    <property type="entry name" value="HTH_ARSR_2"/>
    <property type="match status" value="1"/>
</dbReference>
<dbReference type="AlphaFoldDB" id="A0ABD5Z927"/>